<evidence type="ECO:0000256" key="8">
    <source>
        <dbReference type="ARBA" id="ARBA00022989"/>
    </source>
</evidence>
<feature type="signal peptide" evidence="12">
    <location>
        <begin position="1"/>
        <end position="26"/>
    </location>
</feature>
<dbReference type="Proteomes" id="UP001187192">
    <property type="component" value="Unassembled WGS sequence"/>
</dbReference>
<proteinExistence type="inferred from homology"/>
<evidence type="ECO:0000256" key="4">
    <source>
        <dbReference type="ARBA" id="ARBA00022614"/>
    </source>
</evidence>
<dbReference type="PANTHER" id="PTHR48065">
    <property type="entry name" value="OS10G0469600 PROTEIN"/>
    <property type="match status" value="1"/>
</dbReference>
<feature type="chain" id="PRO_5041715318" description="Receptor-like protein 12" evidence="12">
    <location>
        <begin position="27"/>
        <end position="535"/>
    </location>
</feature>
<dbReference type="Gene3D" id="3.80.10.10">
    <property type="entry name" value="Ribonuclease Inhibitor"/>
    <property type="match status" value="1"/>
</dbReference>
<evidence type="ECO:0000256" key="11">
    <source>
        <dbReference type="ARBA" id="ARBA00023180"/>
    </source>
</evidence>
<keyword evidence="11" id="KW-0325">Glycoprotein</keyword>
<organism evidence="13 14">
    <name type="scientific">Ficus carica</name>
    <name type="common">Common fig</name>
    <dbReference type="NCBI Taxonomy" id="3494"/>
    <lineage>
        <taxon>Eukaryota</taxon>
        <taxon>Viridiplantae</taxon>
        <taxon>Streptophyta</taxon>
        <taxon>Embryophyta</taxon>
        <taxon>Tracheophyta</taxon>
        <taxon>Spermatophyta</taxon>
        <taxon>Magnoliopsida</taxon>
        <taxon>eudicotyledons</taxon>
        <taxon>Gunneridae</taxon>
        <taxon>Pentapetalae</taxon>
        <taxon>rosids</taxon>
        <taxon>fabids</taxon>
        <taxon>Rosales</taxon>
        <taxon>Moraceae</taxon>
        <taxon>Ficeae</taxon>
        <taxon>Ficus</taxon>
    </lineage>
</organism>
<keyword evidence="7" id="KW-0677">Repeat</keyword>
<protein>
    <recommendedName>
        <fullName evidence="15">Receptor-like protein 12</fullName>
    </recommendedName>
</protein>
<reference evidence="13" key="1">
    <citation type="submission" date="2023-07" db="EMBL/GenBank/DDBJ databases">
        <title>draft genome sequence of fig (Ficus carica).</title>
        <authorList>
            <person name="Takahashi T."/>
            <person name="Nishimura K."/>
        </authorList>
    </citation>
    <scope>NUCLEOTIDE SEQUENCE</scope>
</reference>
<evidence type="ECO:0000313" key="13">
    <source>
        <dbReference type="EMBL" id="GMN68201.1"/>
    </source>
</evidence>
<evidence type="ECO:0000256" key="6">
    <source>
        <dbReference type="ARBA" id="ARBA00022729"/>
    </source>
</evidence>
<dbReference type="GO" id="GO:0005886">
    <property type="term" value="C:plasma membrane"/>
    <property type="evidence" value="ECO:0007669"/>
    <property type="project" value="UniProtKB-SubCell"/>
</dbReference>
<keyword evidence="3" id="KW-1003">Cell membrane</keyword>
<dbReference type="SUPFAM" id="SSF52058">
    <property type="entry name" value="L domain-like"/>
    <property type="match status" value="2"/>
</dbReference>
<evidence type="ECO:0000313" key="14">
    <source>
        <dbReference type="Proteomes" id="UP001187192"/>
    </source>
</evidence>
<dbReference type="SMART" id="SM00365">
    <property type="entry name" value="LRR_SD22"/>
    <property type="match status" value="3"/>
</dbReference>
<evidence type="ECO:0000256" key="5">
    <source>
        <dbReference type="ARBA" id="ARBA00022692"/>
    </source>
</evidence>
<name>A0AA88E5R6_FICCA</name>
<dbReference type="PROSITE" id="PS51450">
    <property type="entry name" value="LRR"/>
    <property type="match status" value="1"/>
</dbReference>
<dbReference type="InterPro" id="IPR001611">
    <property type="entry name" value="Leu-rich_rpt"/>
</dbReference>
<evidence type="ECO:0000256" key="10">
    <source>
        <dbReference type="ARBA" id="ARBA00023170"/>
    </source>
</evidence>
<dbReference type="FunFam" id="3.80.10.10:FF:000111">
    <property type="entry name" value="LRR receptor-like serine/threonine-protein kinase ERECTA"/>
    <property type="match status" value="1"/>
</dbReference>
<keyword evidence="9" id="KW-0472">Membrane</keyword>
<keyword evidence="8" id="KW-1133">Transmembrane helix</keyword>
<evidence type="ECO:0000256" key="7">
    <source>
        <dbReference type="ARBA" id="ARBA00022737"/>
    </source>
</evidence>
<comment type="caution">
    <text evidence="13">The sequence shown here is derived from an EMBL/GenBank/DDBJ whole genome shotgun (WGS) entry which is preliminary data.</text>
</comment>
<evidence type="ECO:0000256" key="9">
    <source>
        <dbReference type="ARBA" id="ARBA00023136"/>
    </source>
</evidence>
<dbReference type="SMART" id="SM00369">
    <property type="entry name" value="LRR_TYP"/>
    <property type="match status" value="6"/>
</dbReference>
<dbReference type="InterPro" id="IPR032675">
    <property type="entry name" value="LRR_dom_sf"/>
</dbReference>
<evidence type="ECO:0000256" key="2">
    <source>
        <dbReference type="ARBA" id="ARBA00009592"/>
    </source>
</evidence>
<gene>
    <name evidence="13" type="ORF">TIFTF001_037260</name>
</gene>
<dbReference type="EMBL" id="BTGU01000570">
    <property type="protein sequence ID" value="GMN68201.1"/>
    <property type="molecule type" value="Genomic_DNA"/>
</dbReference>
<keyword evidence="5" id="KW-0812">Transmembrane</keyword>
<dbReference type="FunFam" id="3.80.10.10:FF:000095">
    <property type="entry name" value="LRR receptor-like serine/threonine-protein kinase GSO1"/>
    <property type="match status" value="1"/>
</dbReference>
<evidence type="ECO:0008006" key="15">
    <source>
        <dbReference type="Google" id="ProtNLM"/>
    </source>
</evidence>
<keyword evidence="14" id="KW-1185">Reference proteome</keyword>
<keyword evidence="10" id="KW-0675">Receptor</keyword>
<accession>A0AA88E5R6</accession>
<evidence type="ECO:0000256" key="3">
    <source>
        <dbReference type="ARBA" id="ARBA00022475"/>
    </source>
</evidence>
<dbReference type="AlphaFoldDB" id="A0AA88E5R6"/>
<keyword evidence="6 12" id="KW-0732">Signal</keyword>
<dbReference type="PANTHER" id="PTHR48065:SF69">
    <property type="entry name" value="OS07G0466500 PROTEIN"/>
    <property type="match status" value="1"/>
</dbReference>
<sequence length="535" mass="59806">MGWSLWLSSLVWLLLNSLLFNALVFANSFNTSSVQSLSCHDDERSALLQFKQSFVIDRSVSVYEESLHLTSVYIPSTVPDFLANFTSLKSLVFQNCGLYGEFPLKIFHLPNLQVLYLGWNKDLTGYLPEFHQRSPLEQLVLSETSFSGSIPSSIEKLESLQILYLLGCKFSGPLPSSLSKLTQLTNLGLIGNHLGGPIPSWLGNLSRLSVLWLDDNSLSGSIPSSFQNLSQLSYLSLRDNHITGPIPTWIGNLTQLTELYLYGNELYGSIPYSLSQLKNLQRLVLNENNLSGTVEFDMFFTMTSLFDLHLTEQVTNGTGIYRSWSVHYRYSTTIVNKGLERYYAVIQENFAEIDLSSNKFNGEIPQFIGNLKALRSLNLSFNNLMGCIPSSLGNLMELESLDLSHNNLSGEIPQQLTGLTFLQNFDVSHNNLTGLIPQGNQFGTFENTSFEGNPYLCGIPLSKKCSGSKALPAVEEEDDSGSLIELDWKFILAGGISGFVVGVALGDMVIPKRHGWFLKAFRRIPPRMEIRQRRD</sequence>
<comment type="similarity">
    <text evidence="2">Belongs to the RLP family.</text>
</comment>
<evidence type="ECO:0000256" key="1">
    <source>
        <dbReference type="ARBA" id="ARBA00004251"/>
    </source>
</evidence>
<dbReference type="Pfam" id="PF00560">
    <property type="entry name" value="LRR_1"/>
    <property type="match status" value="7"/>
</dbReference>
<comment type="subcellular location">
    <subcellularLocation>
        <location evidence="1">Cell membrane</location>
        <topology evidence="1">Single-pass type I membrane protein</topology>
    </subcellularLocation>
</comment>
<dbReference type="Pfam" id="PF13855">
    <property type="entry name" value="LRR_8"/>
    <property type="match status" value="1"/>
</dbReference>
<keyword evidence="4" id="KW-0433">Leucine-rich repeat</keyword>
<evidence type="ECO:0000256" key="12">
    <source>
        <dbReference type="SAM" id="SignalP"/>
    </source>
</evidence>
<dbReference type="InterPro" id="IPR003591">
    <property type="entry name" value="Leu-rich_rpt_typical-subtyp"/>
</dbReference>